<dbReference type="InterPro" id="IPR020846">
    <property type="entry name" value="MFS_dom"/>
</dbReference>
<organism evidence="8 9">
    <name type="scientific">Methanofollis aquaemaris</name>
    <dbReference type="NCBI Taxonomy" id="126734"/>
    <lineage>
        <taxon>Archaea</taxon>
        <taxon>Methanobacteriati</taxon>
        <taxon>Methanobacteriota</taxon>
        <taxon>Stenosarchaea group</taxon>
        <taxon>Methanomicrobia</taxon>
        <taxon>Methanomicrobiales</taxon>
        <taxon>Methanomicrobiaceae</taxon>
        <taxon>Methanofollis</taxon>
    </lineage>
</organism>
<dbReference type="Pfam" id="PF07690">
    <property type="entry name" value="MFS_1"/>
    <property type="match status" value="1"/>
</dbReference>
<keyword evidence="2" id="KW-0813">Transport</keyword>
<dbReference type="InterPro" id="IPR011701">
    <property type="entry name" value="MFS"/>
</dbReference>
<proteinExistence type="predicted"/>
<evidence type="ECO:0000259" key="7">
    <source>
        <dbReference type="PROSITE" id="PS50850"/>
    </source>
</evidence>
<evidence type="ECO:0000256" key="3">
    <source>
        <dbReference type="ARBA" id="ARBA00022692"/>
    </source>
</evidence>
<dbReference type="PROSITE" id="PS50850">
    <property type="entry name" value="MFS"/>
    <property type="match status" value="1"/>
</dbReference>
<dbReference type="PANTHER" id="PTHR42718:SF9">
    <property type="entry name" value="MAJOR FACILITATOR SUPERFAMILY MULTIDRUG TRANSPORTER MFSC"/>
    <property type="match status" value="1"/>
</dbReference>
<dbReference type="AlphaFoldDB" id="A0A8A3S413"/>
<keyword evidence="5 6" id="KW-0472">Membrane</keyword>
<feature type="transmembrane region" description="Helical" evidence="6">
    <location>
        <begin position="103"/>
        <end position="128"/>
    </location>
</feature>
<feature type="transmembrane region" description="Helical" evidence="6">
    <location>
        <begin position="135"/>
        <end position="155"/>
    </location>
</feature>
<keyword evidence="4 6" id="KW-1133">Transmembrane helix</keyword>
<feature type="transmembrane region" description="Helical" evidence="6">
    <location>
        <begin position="267"/>
        <end position="294"/>
    </location>
</feature>
<accession>A0A8A3S413</accession>
<feature type="transmembrane region" description="Helical" evidence="6">
    <location>
        <begin position="167"/>
        <end position="186"/>
    </location>
</feature>
<sequence>MERQTGIQKWGVLVVVCLAVFIMVIDTTIMNVSISALVVELDTTVPAIQSVIAIYALIMASFMLFGSRMQDVMGRKRAFLFGVVLYGIGTFVASMSWNLGVLLVGWSVFEGVGAVFMMPATATFLTAAYSGRDRAVAFGVWGGVAAAGAAFGPIIGGYLTSFYSWRWAFRLELLVVVVILLASVLLSGSKPTEKFRNLDFVGTLLSSAGLFLIVIGILQLKNLGVWRVIPFFIGGGLLLLAIFFWWERRLKRMGRTPLVEIDLFFDRMFLVGNIVGSLQTAVLAGFLFIIPVFLQSVTGIGAFETGIALLPISMAVFIVSIGGARFSSMIDPKYLVLIGMALGIWGTVMLRDVFGIDTTAAMIVPGSLVFGVGMGLVLSQITNLTLSAAPEEEQTDASGVLNTTKQLGTSVGTALIGVILLISIFSGLLAGLDASGYFEGMEKEEIAVEIDRWVEKMETGAPEEIPEAVLAEAERVADASISQAMRSSFDAIAALLLIGFFASLLIPRTRRGGGW</sequence>
<evidence type="ECO:0000256" key="6">
    <source>
        <dbReference type="SAM" id="Phobius"/>
    </source>
</evidence>
<feature type="transmembrane region" description="Helical" evidence="6">
    <location>
        <begin position="12"/>
        <end position="39"/>
    </location>
</feature>
<evidence type="ECO:0000313" key="9">
    <source>
        <dbReference type="Proteomes" id="UP001042704"/>
    </source>
</evidence>
<comment type="subcellular location">
    <subcellularLocation>
        <location evidence="1">Membrane</location>
        <topology evidence="1">Multi-pass membrane protein</topology>
    </subcellularLocation>
</comment>
<feature type="transmembrane region" description="Helical" evidence="6">
    <location>
        <begin position="45"/>
        <end position="66"/>
    </location>
</feature>
<feature type="transmembrane region" description="Helical" evidence="6">
    <location>
        <begin position="224"/>
        <end position="246"/>
    </location>
</feature>
<feature type="transmembrane region" description="Helical" evidence="6">
    <location>
        <begin position="300"/>
        <end position="322"/>
    </location>
</feature>
<keyword evidence="3 6" id="KW-0812">Transmembrane</keyword>
<name>A0A8A3S413_9EURY</name>
<feature type="transmembrane region" description="Helical" evidence="6">
    <location>
        <begin position="78"/>
        <end position="97"/>
    </location>
</feature>
<feature type="transmembrane region" description="Helical" evidence="6">
    <location>
        <begin position="488"/>
        <end position="506"/>
    </location>
</feature>
<dbReference type="Gene3D" id="1.20.1250.20">
    <property type="entry name" value="MFS general substrate transporter like domains"/>
    <property type="match status" value="1"/>
</dbReference>
<dbReference type="GeneID" id="76423141"/>
<feature type="transmembrane region" description="Helical" evidence="6">
    <location>
        <begin position="360"/>
        <end position="378"/>
    </location>
</feature>
<dbReference type="GO" id="GO:0022857">
    <property type="term" value="F:transmembrane transporter activity"/>
    <property type="evidence" value="ECO:0007669"/>
    <property type="project" value="InterPro"/>
</dbReference>
<feature type="transmembrane region" description="Helical" evidence="6">
    <location>
        <begin position="411"/>
        <end position="432"/>
    </location>
</feature>
<evidence type="ECO:0000313" key="8">
    <source>
        <dbReference type="EMBL" id="QSZ66400.1"/>
    </source>
</evidence>
<dbReference type="EMBL" id="CP036172">
    <property type="protein sequence ID" value="QSZ66400.1"/>
    <property type="molecule type" value="Genomic_DNA"/>
</dbReference>
<feature type="transmembrane region" description="Helical" evidence="6">
    <location>
        <begin position="334"/>
        <end position="354"/>
    </location>
</feature>
<feature type="domain" description="Major facilitator superfamily (MFS) profile" evidence="7">
    <location>
        <begin position="12"/>
        <end position="511"/>
    </location>
</feature>
<evidence type="ECO:0000256" key="4">
    <source>
        <dbReference type="ARBA" id="ARBA00022989"/>
    </source>
</evidence>
<evidence type="ECO:0000256" key="1">
    <source>
        <dbReference type="ARBA" id="ARBA00004141"/>
    </source>
</evidence>
<reference evidence="8" key="1">
    <citation type="journal article" date="2001" name="Int. J. Syst. Evol. Microbiol.">
        <title>Methanofollis aquaemaris sp. nov., a methanogen isolated from an aquaculture fish pond.</title>
        <authorList>
            <person name="Lai M.C."/>
            <person name="Chen S.C."/>
        </authorList>
    </citation>
    <scope>NUCLEOTIDE SEQUENCE</scope>
    <source>
        <strain evidence="8">N2F9704</strain>
    </source>
</reference>
<dbReference type="InterPro" id="IPR036259">
    <property type="entry name" value="MFS_trans_sf"/>
</dbReference>
<gene>
    <name evidence="8" type="ORF">RJ40_02240</name>
</gene>
<dbReference type="GO" id="GO:0016020">
    <property type="term" value="C:membrane"/>
    <property type="evidence" value="ECO:0007669"/>
    <property type="project" value="UniProtKB-SubCell"/>
</dbReference>
<dbReference type="PANTHER" id="PTHR42718">
    <property type="entry name" value="MAJOR FACILITATOR SUPERFAMILY MULTIDRUG TRANSPORTER MFSC"/>
    <property type="match status" value="1"/>
</dbReference>
<reference evidence="8" key="2">
    <citation type="submission" date="2019-02" db="EMBL/GenBank/DDBJ databases">
        <authorList>
            <person name="Chen S.-C."/>
            <person name="Chien H.-H."/>
            <person name="Lai M.-C."/>
        </authorList>
    </citation>
    <scope>NUCLEOTIDE SEQUENCE</scope>
    <source>
        <strain evidence="8">N2F9704</strain>
    </source>
</reference>
<keyword evidence="9" id="KW-1185">Reference proteome</keyword>
<dbReference type="CDD" id="cd17321">
    <property type="entry name" value="MFS_MMR_MDR_like"/>
    <property type="match status" value="1"/>
</dbReference>
<dbReference type="PRINTS" id="PR01036">
    <property type="entry name" value="TCRTETB"/>
</dbReference>
<feature type="transmembrane region" description="Helical" evidence="6">
    <location>
        <begin position="198"/>
        <end position="218"/>
    </location>
</feature>
<dbReference type="RefSeq" id="WP_265581733.1">
    <property type="nucleotide sequence ID" value="NZ_CP036172.1"/>
</dbReference>
<dbReference type="Gene3D" id="1.20.1720.10">
    <property type="entry name" value="Multidrug resistance protein D"/>
    <property type="match status" value="1"/>
</dbReference>
<dbReference type="Proteomes" id="UP001042704">
    <property type="component" value="Chromosome"/>
</dbReference>
<evidence type="ECO:0000256" key="5">
    <source>
        <dbReference type="ARBA" id="ARBA00023136"/>
    </source>
</evidence>
<evidence type="ECO:0000256" key="2">
    <source>
        <dbReference type="ARBA" id="ARBA00022448"/>
    </source>
</evidence>
<dbReference type="SUPFAM" id="SSF103473">
    <property type="entry name" value="MFS general substrate transporter"/>
    <property type="match status" value="2"/>
</dbReference>
<dbReference type="KEGG" id="maqe:RJ40_02240"/>
<protein>
    <submittedName>
        <fullName evidence="8">MFS transporter</fullName>
    </submittedName>
</protein>